<dbReference type="EMBL" id="NPIB01000040">
    <property type="protein sequence ID" value="PLC56107.1"/>
    <property type="molecule type" value="Genomic_DNA"/>
</dbReference>
<keyword evidence="2" id="KW-1185">Reference proteome</keyword>
<dbReference type="AlphaFoldDB" id="A0A2N4UM67"/>
<dbReference type="NCBIfam" id="NF041551">
    <property type="entry name" value="YlcI_YnfO_N"/>
    <property type="match status" value="1"/>
</dbReference>
<dbReference type="Proteomes" id="UP000234420">
    <property type="component" value="Unassembled WGS sequence"/>
</dbReference>
<reference evidence="1 2" key="1">
    <citation type="journal article" date="2018" name="Syst. Appl. Microbiol.">
        <title>Photobacterium carnosum sp. nov., isolated from spoiled modified atmosphere packaged poultry meat.</title>
        <authorList>
            <person name="Hilgarth M."/>
            <person name="Fuertes S."/>
            <person name="Ehrmann M."/>
            <person name="Vogel R.F."/>
        </authorList>
    </citation>
    <scope>NUCLEOTIDE SEQUENCE [LARGE SCALE GENOMIC DNA]</scope>
    <source>
        <strain evidence="1 2">TMW 2.2021</strain>
    </source>
</reference>
<comment type="caution">
    <text evidence="1">The sequence shown here is derived from an EMBL/GenBank/DDBJ whole genome shotgun (WGS) entry which is preliminary data.</text>
</comment>
<proteinExistence type="predicted"/>
<protein>
    <submittedName>
        <fullName evidence="1">Uncharacterized protein</fullName>
    </submittedName>
</protein>
<sequence>MCAQSFGFILTGAHMQKYPIVINTNTNLKTQKKYIRFEHELLLEIELVRAKKQSFSSWVKQACRNQISQQYNSVESVHTLDDNVEEFVRTGADTTIDNEAKALALYWLSRGLFHQQISNKLNQLEMKTTSGHAWTRVAVRSLCK</sequence>
<organism evidence="1 2">
    <name type="scientific">Photobacterium carnosum</name>
    <dbReference type="NCBI Taxonomy" id="2023717"/>
    <lineage>
        <taxon>Bacteria</taxon>
        <taxon>Pseudomonadati</taxon>
        <taxon>Pseudomonadota</taxon>
        <taxon>Gammaproteobacteria</taxon>
        <taxon>Vibrionales</taxon>
        <taxon>Vibrionaceae</taxon>
        <taxon>Photobacterium</taxon>
    </lineage>
</organism>
<evidence type="ECO:0000313" key="1">
    <source>
        <dbReference type="EMBL" id="PLC56107.1"/>
    </source>
</evidence>
<gene>
    <name evidence="1" type="ORF">CIK00_20200</name>
</gene>
<name>A0A2N4UM67_9GAMM</name>
<evidence type="ECO:0000313" key="2">
    <source>
        <dbReference type="Proteomes" id="UP000234420"/>
    </source>
</evidence>
<accession>A0A2N4UM67</accession>